<proteinExistence type="predicted"/>
<dbReference type="Proteomes" id="UP001368318">
    <property type="component" value="Chromosome"/>
</dbReference>
<evidence type="ECO:0000313" key="3">
    <source>
        <dbReference type="Proteomes" id="UP001368318"/>
    </source>
</evidence>
<name>A0AAU6PA10_9FLAO</name>
<reference evidence="2 3" key="1">
    <citation type="submission" date="2023-10" db="EMBL/GenBank/DDBJ databases">
        <title>Culture-based analysis of two novel bacteria associated with mangrove crab gills.</title>
        <authorList>
            <person name="Yang X."/>
            <person name="Garuglieri E."/>
            <person name="Van Goethem M.W."/>
            <person name="Fusi M."/>
            <person name="Marasco R."/>
            <person name="Daffonchio D.G."/>
        </authorList>
    </citation>
    <scope>NUCLEOTIDE SEQUENCE</scope>
    <source>
        <strain evidence="2">UG2-1</strain>
        <strain evidence="1">UG2-2</strain>
        <strain evidence="3">UG2_2</strain>
    </source>
</reference>
<dbReference type="RefSeq" id="WP_338733799.1">
    <property type="nucleotide sequence ID" value="NZ_CP136924.1"/>
</dbReference>
<organism evidence="2">
    <name type="scientific">Mangrovimonas cancribranchiae</name>
    <dbReference type="NCBI Taxonomy" id="3080055"/>
    <lineage>
        <taxon>Bacteria</taxon>
        <taxon>Pseudomonadati</taxon>
        <taxon>Bacteroidota</taxon>
        <taxon>Flavobacteriia</taxon>
        <taxon>Flavobacteriales</taxon>
        <taxon>Flavobacteriaceae</taxon>
        <taxon>Mangrovimonas</taxon>
    </lineage>
</organism>
<dbReference type="KEGG" id="mcaa:R3L15_05755"/>
<accession>A0AAU6PA10</accession>
<keyword evidence="3" id="KW-1185">Reference proteome</keyword>
<gene>
    <name evidence="2" type="ORF">R3L15_05755</name>
    <name evidence="1" type="ORF">R3L16_01645</name>
</gene>
<sequence>MKRVIVDYKKITPEILELLNQKFPDGYNDGDVITFDDHHNHTIEAVELKTDACIYLVKISSKLHYTLTNFSADELEVNDDGHVILNYDLQADTYGEEE</sequence>
<dbReference type="EMBL" id="CP136925">
    <property type="protein sequence ID" value="WXA14383.1"/>
    <property type="molecule type" value="Genomic_DNA"/>
</dbReference>
<dbReference type="EMBL" id="CP136924">
    <property type="protein sequence ID" value="WXA03194.1"/>
    <property type="molecule type" value="Genomic_DNA"/>
</dbReference>
<evidence type="ECO:0000313" key="1">
    <source>
        <dbReference type="EMBL" id="WXA03194.1"/>
    </source>
</evidence>
<protein>
    <submittedName>
        <fullName evidence="2">Uncharacterized protein</fullName>
    </submittedName>
</protein>
<evidence type="ECO:0000313" key="2">
    <source>
        <dbReference type="EMBL" id="WXA14383.1"/>
    </source>
</evidence>
<dbReference type="AlphaFoldDB" id="A0AAU6PA10"/>